<gene>
    <name evidence="1" type="ORF">BU23DRAFT_294401</name>
</gene>
<dbReference type="EMBL" id="ML976663">
    <property type="protein sequence ID" value="KAF1977337.1"/>
    <property type="molecule type" value="Genomic_DNA"/>
</dbReference>
<reference evidence="1" key="1">
    <citation type="journal article" date="2020" name="Stud. Mycol.">
        <title>101 Dothideomycetes genomes: a test case for predicting lifestyles and emergence of pathogens.</title>
        <authorList>
            <person name="Haridas S."/>
            <person name="Albert R."/>
            <person name="Binder M."/>
            <person name="Bloem J."/>
            <person name="Labutti K."/>
            <person name="Salamov A."/>
            <person name="Andreopoulos B."/>
            <person name="Baker S."/>
            <person name="Barry K."/>
            <person name="Bills G."/>
            <person name="Bluhm B."/>
            <person name="Cannon C."/>
            <person name="Castanera R."/>
            <person name="Culley D."/>
            <person name="Daum C."/>
            <person name="Ezra D."/>
            <person name="Gonzalez J."/>
            <person name="Henrissat B."/>
            <person name="Kuo A."/>
            <person name="Liang C."/>
            <person name="Lipzen A."/>
            <person name="Lutzoni F."/>
            <person name="Magnuson J."/>
            <person name="Mondo S."/>
            <person name="Nolan M."/>
            <person name="Ohm R."/>
            <person name="Pangilinan J."/>
            <person name="Park H.-J."/>
            <person name="Ramirez L."/>
            <person name="Alfaro M."/>
            <person name="Sun H."/>
            <person name="Tritt A."/>
            <person name="Yoshinaga Y."/>
            <person name="Zwiers L.-H."/>
            <person name="Turgeon B."/>
            <person name="Goodwin S."/>
            <person name="Spatafora J."/>
            <person name="Crous P."/>
            <person name="Grigoriev I."/>
        </authorList>
    </citation>
    <scope>NUCLEOTIDE SEQUENCE</scope>
    <source>
        <strain evidence="1">CBS 107.79</strain>
    </source>
</reference>
<evidence type="ECO:0000313" key="2">
    <source>
        <dbReference type="Proteomes" id="UP000800036"/>
    </source>
</evidence>
<sequence length="169" mass="18661">MMQSTYMIGRSFGCGRSTRSHETGLRCWKGYFGCGAGWLESDYGLYNGGRFPVAVGAGPLGNHFSVCPCWTSSFGRRTGRPEITHIPYNVGRFPLAAKGQLEIRLPRYNGRAASCTPSLTLHQATEPHRLQSLSLRFYVGRLPLCSAPTSTSSLDSQSRRQLKAQLQEI</sequence>
<protein>
    <submittedName>
        <fullName evidence="1">Uncharacterized protein</fullName>
    </submittedName>
</protein>
<accession>A0A6A5VVU2</accession>
<organism evidence="1 2">
    <name type="scientific">Bimuria novae-zelandiae CBS 107.79</name>
    <dbReference type="NCBI Taxonomy" id="1447943"/>
    <lineage>
        <taxon>Eukaryota</taxon>
        <taxon>Fungi</taxon>
        <taxon>Dikarya</taxon>
        <taxon>Ascomycota</taxon>
        <taxon>Pezizomycotina</taxon>
        <taxon>Dothideomycetes</taxon>
        <taxon>Pleosporomycetidae</taxon>
        <taxon>Pleosporales</taxon>
        <taxon>Massarineae</taxon>
        <taxon>Didymosphaeriaceae</taxon>
        <taxon>Bimuria</taxon>
    </lineage>
</organism>
<evidence type="ECO:0000313" key="1">
    <source>
        <dbReference type="EMBL" id="KAF1977337.1"/>
    </source>
</evidence>
<keyword evidence="2" id="KW-1185">Reference proteome</keyword>
<dbReference type="Proteomes" id="UP000800036">
    <property type="component" value="Unassembled WGS sequence"/>
</dbReference>
<proteinExistence type="predicted"/>
<dbReference type="AlphaFoldDB" id="A0A6A5VVU2"/>
<name>A0A6A5VVU2_9PLEO</name>